<dbReference type="SUPFAM" id="SSF52540">
    <property type="entry name" value="P-loop containing nucleoside triphosphate hydrolases"/>
    <property type="match status" value="1"/>
</dbReference>
<reference evidence="1 2" key="1">
    <citation type="submission" date="2018-08" db="EMBL/GenBank/DDBJ databases">
        <title>Salinimonas sediminis sp. nov., a piezophilic bacterium isolated from a deep-sea sediment sample from the New Britain Trench.</title>
        <authorList>
            <person name="Cao J."/>
        </authorList>
    </citation>
    <scope>NUCLEOTIDE SEQUENCE [LARGE SCALE GENOMIC DNA]</scope>
    <source>
        <strain evidence="1 2">N102</strain>
    </source>
</reference>
<proteinExistence type="predicted"/>
<gene>
    <name evidence="1" type="ORF">D0Y50_11300</name>
</gene>
<name>A0A346NMY2_9ALTE</name>
<protein>
    <recommendedName>
        <fullName evidence="3">Sulfotransferase</fullName>
    </recommendedName>
</protein>
<dbReference type="PANTHER" id="PTHR32175">
    <property type="entry name" value="PROTEIN, PUTATIVE, EXPRESSED-RELATED"/>
    <property type="match status" value="1"/>
</dbReference>
<dbReference type="Gene3D" id="3.40.50.300">
    <property type="entry name" value="P-loop containing nucleotide triphosphate hydrolases"/>
    <property type="match status" value="1"/>
</dbReference>
<organism evidence="1 2">
    <name type="scientific">Salinimonas sediminis</name>
    <dbReference type="NCBI Taxonomy" id="2303538"/>
    <lineage>
        <taxon>Bacteria</taxon>
        <taxon>Pseudomonadati</taxon>
        <taxon>Pseudomonadota</taxon>
        <taxon>Gammaproteobacteria</taxon>
        <taxon>Alteromonadales</taxon>
        <taxon>Alteromonadaceae</taxon>
        <taxon>Alteromonas/Salinimonas group</taxon>
        <taxon>Salinimonas</taxon>
    </lineage>
</organism>
<sequence>MTLIKRKLVQLCGTRNYQKFIVLSRSRTGSNLLISLLNSHPNIQVSGEVFVRLDGQDYQTILARQFARQPWNIAARGFKLFYYHPVDNPQCGLWETLQQMPQLKVIHLTRKNTLQIMVSRKIAVLSNEWEANHQMPAASNKTLTLTFTAEELIKGFERTERWQAAGDEWFANHDVLQVDYDALVNEQQHTFTAMSEFLGVAPTIPNTSLTKQNARPLSEVIENYAQLQQEFAATRWASFFTG</sequence>
<evidence type="ECO:0000313" key="1">
    <source>
        <dbReference type="EMBL" id="AXR06889.1"/>
    </source>
</evidence>
<evidence type="ECO:0000313" key="2">
    <source>
        <dbReference type="Proteomes" id="UP000262073"/>
    </source>
</evidence>
<dbReference type="KEGG" id="salm:D0Y50_11300"/>
<dbReference type="AlphaFoldDB" id="A0A346NMY2"/>
<dbReference type="OrthoDB" id="1435519at2"/>
<keyword evidence="2" id="KW-1185">Reference proteome</keyword>
<dbReference type="Proteomes" id="UP000262073">
    <property type="component" value="Chromosome"/>
</dbReference>
<dbReference type="Pfam" id="PF13469">
    <property type="entry name" value="Sulfotransfer_3"/>
    <property type="match status" value="1"/>
</dbReference>
<accession>A0A346NMY2</accession>
<dbReference type="PANTHER" id="PTHR32175:SF5">
    <property type="entry name" value="SULFOTRANSFERASE"/>
    <property type="match status" value="1"/>
</dbReference>
<dbReference type="InterPro" id="IPR027417">
    <property type="entry name" value="P-loop_NTPase"/>
</dbReference>
<evidence type="ECO:0008006" key="3">
    <source>
        <dbReference type="Google" id="ProtNLM"/>
    </source>
</evidence>
<dbReference type="InterPro" id="IPR052796">
    <property type="entry name" value="Nod_factor_sulfotransferase"/>
</dbReference>
<dbReference type="EMBL" id="CP031769">
    <property type="protein sequence ID" value="AXR06889.1"/>
    <property type="molecule type" value="Genomic_DNA"/>
</dbReference>
<dbReference type="RefSeq" id="WP_108567181.1">
    <property type="nucleotide sequence ID" value="NZ_CP031769.1"/>
</dbReference>